<dbReference type="CDD" id="cd14948">
    <property type="entry name" value="BACON"/>
    <property type="match status" value="2"/>
</dbReference>
<dbReference type="PROSITE" id="PS51257">
    <property type="entry name" value="PROKAR_LIPOPROTEIN"/>
    <property type="match status" value="1"/>
</dbReference>
<evidence type="ECO:0000259" key="3">
    <source>
        <dbReference type="Pfam" id="PF13004"/>
    </source>
</evidence>
<dbReference type="InterPro" id="IPR013783">
    <property type="entry name" value="Ig-like_fold"/>
</dbReference>
<feature type="domain" description="BACON" evidence="3">
    <location>
        <begin position="62"/>
        <end position="112"/>
    </location>
</feature>
<feature type="chain" id="PRO_5039599885" evidence="2">
    <location>
        <begin position="22"/>
        <end position="507"/>
    </location>
</feature>
<feature type="domain" description="BACON" evidence="3">
    <location>
        <begin position="149"/>
        <end position="201"/>
    </location>
</feature>
<feature type="region of interest" description="Disordered" evidence="1">
    <location>
        <begin position="488"/>
        <end position="507"/>
    </location>
</feature>
<comment type="caution">
    <text evidence="4">The sequence shown here is derived from an EMBL/GenBank/DDBJ whole genome shotgun (WGS) entry which is preliminary data.</text>
</comment>
<evidence type="ECO:0000313" key="5">
    <source>
        <dbReference type="Proteomes" id="UP000824014"/>
    </source>
</evidence>
<keyword evidence="2" id="KW-0732">Signal</keyword>
<reference evidence="4" key="1">
    <citation type="journal article" date="2021" name="PeerJ">
        <title>Extensive microbial diversity within the chicken gut microbiome revealed by metagenomics and culture.</title>
        <authorList>
            <person name="Gilroy R."/>
            <person name="Ravi A."/>
            <person name="Getino M."/>
            <person name="Pursley I."/>
            <person name="Horton D.L."/>
            <person name="Alikhan N.F."/>
            <person name="Baker D."/>
            <person name="Gharbi K."/>
            <person name="Hall N."/>
            <person name="Watson M."/>
            <person name="Adriaenssens E.M."/>
            <person name="Foster-Nyarko E."/>
            <person name="Jarju S."/>
            <person name="Secka A."/>
            <person name="Antonio M."/>
            <person name="Oren A."/>
            <person name="Chaudhuri R.R."/>
            <person name="La Ragione R."/>
            <person name="Hildebrand F."/>
            <person name="Pallen M.J."/>
        </authorList>
    </citation>
    <scope>NUCLEOTIDE SEQUENCE</scope>
    <source>
        <strain evidence="4">ChiHjej11B10-19426</strain>
    </source>
</reference>
<organism evidence="4 5">
    <name type="scientific">Candidatus Tidjanibacter faecipullorum</name>
    <dbReference type="NCBI Taxonomy" id="2838766"/>
    <lineage>
        <taxon>Bacteria</taxon>
        <taxon>Pseudomonadati</taxon>
        <taxon>Bacteroidota</taxon>
        <taxon>Bacteroidia</taxon>
        <taxon>Bacteroidales</taxon>
        <taxon>Rikenellaceae</taxon>
        <taxon>Tidjanibacter</taxon>
    </lineage>
</organism>
<sequence>MKNWKLWMLVPVLLAALASCKKTPQKVVIEVKATPATLSFGAVGNEAQTVAVTANDEWEYSASETWVTASKVDGETLSVTVDDNVATAAREAKVTLYAKSDANARAEVLIQQSGAGELTFNVTPASMTFVGEGAEPQVITVEASEGLVWEAAPAADVTWIQVAAEGNQISVTVDDNPNTTERSGRVIVSSPIGEKAVLVTQQGKVMPMIYDVDPASLEFRWDDMMMMGISFKTSAEVTDWSAHVEDANGNQTVDWLFINANKDAALPLVEVMPILFNETSEDRTAYIVLTPQGVEDPVAVRVPVVQKGKPTYNSTLTDNVEVALSHAYVTLYPNGTTDLFNFSRWNLTLWGEGVNYDSEFGMWSGTGHAMQLQLQADKIAYEASATSYQLPAGTYTVGTVTSLEDQNGAPGTCVPGAASYNYDFPMGSWLVQRNDGAAVAAGPIASGTITVAYDGSSYTITLDCMDDNNHTITGTYTGNFGTLNIVPPAEDPNLNEGDGGGDPMPEM</sequence>
<evidence type="ECO:0000256" key="2">
    <source>
        <dbReference type="SAM" id="SignalP"/>
    </source>
</evidence>
<feature type="compositionally biased region" description="Gly residues" evidence="1">
    <location>
        <begin position="497"/>
        <end position="507"/>
    </location>
</feature>
<dbReference type="AlphaFoldDB" id="A0A9D2DEH6"/>
<protein>
    <submittedName>
        <fullName evidence="4">BACON domain-containing protein</fullName>
    </submittedName>
</protein>
<evidence type="ECO:0000313" key="4">
    <source>
        <dbReference type="EMBL" id="HIZ15458.1"/>
    </source>
</evidence>
<proteinExistence type="predicted"/>
<dbReference type="EMBL" id="DXCC01000019">
    <property type="protein sequence ID" value="HIZ15458.1"/>
    <property type="molecule type" value="Genomic_DNA"/>
</dbReference>
<reference evidence="4" key="2">
    <citation type="submission" date="2021-04" db="EMBL/GenBank/DDBJ databases">
        <authorList>
            <person name="Gilroy R."/>
        </authorList>
    </citation>
    <scope>NUCLEOTIDE SEQUENCE</scope>
    <source>
        <strain evidence="4">ChiHjej11B10-19426</strain>
    </source>
</reference>
<dbReference type="Pfam" id="PF13004">
    <property type="entry name" value="BACON"/>
    <property type="match status" value="2"/>
</dbReference>
<dbReference type="Proteomes" id="UP000824014">
    <property type="component" value="Unassembled WGS sequence"/>
</dbReference>
<dbReference type="Gene3D" id="2.60.40.10">
    <property type="entry name" value="Immunoglobulins"/>
    <property type="match status" value="2"/>
</dbReference>
<dbReference type="InterPro" id="IPR024361">
    <property type="entry name" value="BACON"/>
</dbReference>
<feature type="signal peptide" evidence="2">
    <location>
        <begin position="1"/>
        <end position="21"/>
    </location>
</feature>
<evidence type="ECO:0000256" key="1">
    <source>
        <dbReference type="SAM" id="MobiDB-lite"/>
    </source>
</evidence>
<accession>A0A9D2DEH6</accession>
<gene>
    <name evidence="4" type="ORF">H9816_06070</name>
</gene>
<name>A0A9D2DEH6_9BACT</name>